<gene>
    <name evidence="5" type="ORF">BEMITA_LOCUS3133</name>
</gene>
<keyword evidence="1" id="KW-0677">Repeat</keyword>
<keyword evidence="6" id="KW-1185">Reference proteome</keyword>
<dbReference type="PROSITE" id="PS50297">
    <property type="entry name" value="ANK_REP_REGION"/>
    <property type="match status" value="15"/>
</dbReference>
<evidence type="ECO:0000313" key="5">
    <source>
        <dbReference type="EMBL" id="CAH0383710.1"/>
    </source>
</evidence>
<dbReference type="KEGG" id="btab:109040563"/>
<dbReference type="Pfam" id="PF12796">
    <property type="entry name" value="Ank_2"/>
    <property type="match status" value="8"/>
</dbReference>
<feature type="repeat" description="ANK" evidence="3">
    <location>
        <begin position="158"/>
        <end position="190"/>
    </location>
</feature>
<feature type="repeat" description="ANK" evidence="3">
    <location>
        <begin position="600"/>
        <end position="632"/>
    </location>
</feature>
<feature type="repeat" description="ANK" evidence="3">
    <location>
        <begin position="1090"/>
        <end position="1124"/>
    </location>
</feature>
<proteinExistence type="predicted"/>
<dbReference type="EMBL" id="OU963871">
    <property type="protein sequence ID" value="CAH0383710.1"/>
    <property type="molecule type" value="Genomic_DNA"/>
</dbReference>
<organism evidence="5 6">
    <name type="scientific">Bemisia tabaci</name>
    <name type="common">Sweetpotato whitefly</name>
    <name type="synonym">Aleurodes tabaci</name>
    <dbReference type="NCBI Taxonomy" id="7038"/>
    <lineage>
        <taxon>Eukaryota</taxon>
        <taxon>Metazoa</taxon>
        <taxon>Ecdysozoa</taxon>
        <taxon>Arthropoda</taxon>
        <taxon>Hexapoda</taxon>
        <taxon>Insecta</taxon>
        <taxon>Pterygota</taxon>
        <taxon>Neoptera</taxon>
        <taxon>Paraneoptera</taxon>
        <taxon>Hemiptera</taxon>
        <taxon>Sternorrhyncha</taxon>
        <taxon>Aleyrodoidea</taxon>
        <taxon>Aleyrodidae</taxon>
        <taxon>Aleyrodinae</taxon>
        <taxon>Bemisia</taxon>
    </lineage>
</organism>
<dbReference type="PRINTS" id="PR01415">
    <property type="entry name" value="ANKYRIN"/>
</dbReference>
<protein>
    <submittedName>
        <fullName evidence="5">Uncharacterized protein</fullName>
    </submittedName>
</protein>
<dbReference type="InterPro" id="IPR002110">
    <property type="entry name" value="Ankyrin_rpt"/>
</dbReference>
<feature type="repeat" description="ANK" evidence="3">
    <location>
        <begin position="926"/>
        <end position="958"/>
    </location>
</feature>
<feature type="repeat" description="ANK" evidence="3">
    <location>
        <begin position="959"/>
        <end position="991"/>
    </location>
</feature>
<feature type="repeat" description="ANK" evidence="3">
    <location>
        <begin position="1057"/>
        <end position="1089"/>
    </location>
</feature>
<evidence type="ECO:0000256" key="2">
    <source>
        <dbReference type="ARBA" id="ARBA00023043"/>
    </source>
</evidence>
<feature type="repeat" description="ANK" evidence="3">
    <location>
        <begin position="464"/>
        <end position="492"/>
    </location>
</feature>
<keyword evidence="2 3" id="KW-0040">ANK repeat</keyword>
<feature type="repeat" description="ANK" evidence="3">
    <location>
        <begin position="667"/>
        <end position="699"/>
    </location>
</feature>
<dbReference type="PANTHER" id="PTHR24198:SF194">
    <property type="entry name" value="INVERSIN-A"/>
    <property type="match status" value="1"/>
</dbReference>
<dbReference type="Proteomes" id="UP001152759">
    <property type="component" value="Chromosome 10"/>
</dbReference>
<feature type="repeat" description="ANK" evidence="3">
    <location>
        <begin position="1025"/>
        <end position="1051"/>
    </location>
</feature>
<evidence type="ECO:0000256" key="3">
    <source>
        <dbReference type="PROSITE-ProRule" id="PRU00023"/>
    </source>
</evidence>
<feature type="repeat" description="ANK" evidence="3">
    <location>
        <begin position="893"/>
        <end position="925"/>
    </location>
</feature>
<dbReference type="Gene3D" id="1.25.40.20">
    <property type="entry name" value="Ankyrin repeat-containing domain"/>
    <property type="match status" value="9"/>
</dbReference>
<feature type="repeat" description="ANK" evidence="3">
    <location>
        <begin position="318"/>
        <end position="350"/>
    </location>
</feature>
<feature type="repeat" description="ANK" evidence="3">
    <location>
        <begin position="230"/>
        <end position="262"/>
    </location>
</feature>
<dbReference type="SMART" id="SM00248">
    <property type="entry name" value="ANK"/>
    <property type="match status" value="29"/>
</dbReference>
<dbReference type="PROSITE" id="PS50088">
    <property type="entry name" value="ANK_REPEAT"/>
    <property type="match status" value="19"/>
</dbReference>
<feature type="compositionally biased region" description="Acidic residues" evidence="4">
    <location>
        <begin position="1"/>
        <end position="16"/>
    </location>
</feature>
<feature type="repeat" description="ANK" evidence="3">
    <location>
        <begin position="827"/>
        <end position="859"/>
    </location>
</feature>
<feature type="repeat" description="ANK" evidence="3">
    <location>
        <begin position="992"/>
        <end position="1024"/>
    </location>
</feature>
<feature type="repeat" description="ANK" evidence="3">
    <location>
        <begin position="1194"/>
        <end position="1226"/>
    </location>
</feature>
<sequence>MMESCDEDLELIDPFDSDTNSSISDESWTSTTRNERLDTKLRTSVIKAINERNLVEIIQIISFYTEISMETFYSWIHHAIVTKQSDIAKMILRCRRAEENPNQTDFLENGETEEIIMSNKEYLAHDKDLLAFAVARGENKVVRLILSEGADVNSKVLGPFTALHIAIYRQHVQIVNQLLIYGADVNSRYPLDFDFYEGSTVLHRAVECGNRAIVEVLINYGADMNAAKSNGLTALHIAIEKGLFEIAEYLIQEGADVNPTVNLNKSENENTKRRVKSEQRLLDDYRIESFDLRTDEEFMGPLVMKRATPFSAVQNTLKTSPPLHAAIKSRHTELVKLLLEKGANVNALSWRGETVLELAVQTRCPDIVVHVLNYRPDVNNERNRTILHTVINFIGTEKDSIILTKLLQHGFSLNTDDPDLLFKAVRGNFFRLAKLLLENGSDPNGVYYYDDIGTQELNGFFLYPLHVAVARRNATMVKLLLDFNADPNVQDQDGNSPLLYAVLLSESAIAKTLAEKSTVIIDEDLVLLFAAANCDTEVVESLYSQNEFIKSHRRCVERELELKYFLAFQDMKLTEKTKSCQENFRCFRDFLPTAFDAPISSVNPLSIAARAGRTKTVKFLLGKGVDKFSADAQGITALHEAAAAGHLEVVQIFVEKLVDHGLNFWSEYGSPLYIAAKAKRWEVVEVLLKNGARFGDQEKEARLFQRQVNPERNFKLLLEDSTEWDADSQPVTFIKTLIEQGKQELIIALISTEAKTTLGEVQRLSILHYATKNNAEKLVNYLLKYDSAKFHSDNYNILFLISAKRGYLEILEMLLEAGTEVNSTVSQGKTALHYAALRGDLKMIQVLLKYKADIDSQTNIGETPLTISASRGYISTVETLLIAGATINLLDKRGRSPVYNASKNGHVETVELLMKWGSQLDLKTCKGQTALSTSARKNYVTIVENLLGSRSDVNSVDLKGKTPLYEAAQRGHTQVVQRLLEHGAATDVRNQNDFTPLMAATEKGHLSTVESLLKFGAKLNTADKYGRSSLHFAVTECHCEIVKLLLKYGAEHDIDLGFQKPLLCAVEENYLHIADTLIKSGANVNAKTSRGNTPIHLAVFKGQRSSYWIEFLLKHSADMNAQDLDGRTPLSISTGNLVSVTALTTLLKFGADTEKRDKELKTPIYYAAYGDTKKLELLIESGADVNSYAERFLTTSTPLLQAIWGGEIRNIEALLEAGADPNKMEPFFEDMPLGRAFSVPDLNQRNAITKLLLQYGANVNSISAINHIREIILSRPSHPPSCVKATIFHAVKMLVAKLQPSAKILEEPLIRAEIPTQNFREACEIEICKMESSKIGETDTTFYDLLKKDLSQLVLFAKNVEASQFLGTISLRTEFPIYADIIEVQLSRGRIRKDLLQRGAVALTFLVQHFDSSLDDVMEKILVYLNDRELRRLVAASKIKSVL</sequence>
<dbReference type="SUPFAM" id="SSF48403">
    <property type="entry name" value="Ankyrin repeat"/>
    <property type="match status" value="4"/>
</dbReference>
<feature type="repeat" description="ANK" evidence="3">
    <location>
        <begin position="860"/>
        <end position="892"/>
    </location>
</feature>
<dbReference type="PANTHER" id="PTHR24198">
    <property type="entry name" value="ANKYRIN REPEAT AND PROTEIN KINASE DOMAIN-CONTAINING PROTEIN"/>
    <property type="match status" value="1"/>
</dbReference>
<evidence type="ECO:0000313" key="6">
    <source>
        <dbReference type="Proteomes" id="UP001152759"/>
    </source>
</evidence>
<feature type="region of interest" description="Disordered" evidence="4">
    <location>
        <begin position="1"/>
        <end position="29"/>
    </location>
</feature>
<name>A0A9P0F0X7_BEMTA</name>
<evidence type="ECO:0000256" key="1">
    <source>
        <dbReference type="ARBA" id="ARBA00022737"/>
    </source>
</evidence>
<accession>A0A9P0F0X7</accession>
<feature type="repeat" description="ANK" evidence="3">
    <location>
        <begin position="125"/>
        <end position="157"/>
    </location>
</feature>
<feature type="repeat" description="ANK" evidence="3">
    <location>
        <begin position="197"/>
        <end position="229"/>
    </location>
</feature>
<feature type="repeat" description="ANK" evidence="3">
    <location>
        <begin position="633"/>
        <end position="663"/>
    </location>
</feature>
<evidence type="ECO:0000256" key="4">
    <source>
        <dbReference type="SAM" id="MobiDB-lite"/>
    </source>
</evidence>
<feature type="compositionally biased region" description="Polar residues" evidence="4">
    <location>
        <begin position="17"/>
        <end position="29"/>
    </location>
</feature>
<reference evidence="5" key="1">
    <citation type="submission" date="2021-12" db="EMBL/GenBank/DDBJ databases">
        <authorList>
            <person name="King R."/>
        </authorList>
    </citation>
    <scope>NUCLEOTIDE SEQUENCE</scope>
</reference>
<dbReference type="InterPro" id="IPR036770">
    <property type="entry name" value="Ankyrin_rpt-contain_sf"/>
</dbReference>
<dbReference type="Pfam" id="PF00023">
    <property type="entry name" value="Ank"/>
    <property type="match status" value="1"/>
</dbReference>